<dbReference type="NCBIfam" id="NF006000">
    <property type="entry name" value="PRK08130.1"/>
    <property type="match status" value="1"/>
</dbReference>
<evidence type="ECO:0000256" key="9">
    <source>
        <dbReference type="ARBA" id="ARBA00044803"/>
    </source>
</evidence>
<dbReference type="SUPFAM" id="SSF53639">
    <property type="entry name" value="AraD/HMP-PK domain-like"/>
    <property type="match status" value="1"/>
</dbReference>
<comment type="catalytic activity">
    <reaction evidence="11">
        <text>3-dehydro-4-O-phospho-L-erythronate + H(+) = dihydroxyacetone phosphate + CO2</text>
        <dbReference type="Rhea" id="RHEA:52404"/>
        <dbReference type="ChEBI" id="CHEBI:15378"/>
        <dbReference type="ChEBI" id="CHEBI:16526"/>
        <dbReference type="ChEBI" id="CHEBI:57642"/>
        <dbReference type="ChEBI" id="CHEBI:136592"/>
        <dbReference type="EC" id="4.1.1.104"/>
    </reaction>
</comment>
<evidence type="ECO:0000313" key="13">
    <source>
        <dbReference type="EMBL" id="KEA62264.1"/>
    </source>
</evidence>
<feature type="domain" description="Class II aldolase/adducin N-terminal" evidence="12">
    <location>
        <begin position="10"/>
        <end position="188"/>
    </location>
</feature>
<dbReference type="GO" id="GO:0005829">
    <property type="term" value="C:cytosol"/>
    <property type="evidence" value="ECO:0007669"/>
    <property type="project" value="TreeGrafter"/>
</dbReference>
<dbReference type="STRING" id="1232683.ADIMK_3554"/>
<evidence type="ECO:0000256" key="4">
    <source>
        <dbReference type="ARBA" id="ARBA00022833"/>
    </source>
</evidence>
<dbReference type="Pfam" id="PF00596">
    <property type="entry name" value="Aldolase_II"/>
    <property type="match status" value="1"/>
</dbReference>
<evidence type="ECO:0000256" key="6">
    <source>
        <dbReference type="ARBA" id="ARBA00023277"/>
    </source>
</evidence>
<dbReference type="EMBL" id="JMQN01000053">
    <property type="protein sequence ID" value="KEA62264.1"/>
    <property type="molecule type" value="Genomic_DNA"/>
</dbReference>
<keyword evidence="14" id="KW-1185">Reference proteome</keyword>
<dbReference type="RefSeq" id="WP_036190992.1">
    <property type="nucleotide sequence ID" value="NZ_JMQN01000053.1"/>
</dbReference>
<dbReference type="AlphaFoldDB" id="A0A081FUQ9"/>
<organism evidence="13 14">
    <name type="scientific">Marinobacterium lacunae</name>
    <dbReference type="NCBI Taxonomy" id="1232683"/>
    <lineage>
        <taxon>Bacteria</taxon>
        <taxon>Pseudomonadati</taxon>
        <taxon>Pseudomonadota</taxon>
        <taxon>Gammaproteobacteria</taxon>
        <taxon>Oceanospirillales</taxon>
        <taxon>Oceanospirillaceae</taxon>
        <taxon>Marinobacterium</taxon>
    </lineage>
</organism>
<dbReference type="Proteomes" id="UP000028252">
    <property type="component" value="Unassembled WGS sequence"/>
</dbReference>
<evidence type="ECO:0000256" key="3">
    <source>
        <dbReference type="ARBA" id="ARBA00022723"/>
    </source>
</evidence>
<accession>A0A081FUQ9</accession>
<dbReference type="PATRIC" id="fig|1232683.4.peg.3495"/>
<dbReference type="EC" id="4.1.1.104" evidence="8"/>
<evidence type="ECO:0000256" key="10">
    <source>
        <dbReference type="ARBA" id="ARBA00047520"/>
    </source>
</evidence>
<dbReference type="GO" id="GO:0046872">
    <property type="term" value="F:metal ion binding"/>
    <property type="evidence" value="ECO:0007669"/>
    <property type="project" value="UniProtKB-KW"/>
</dbReference>
<evidence type="ECO:0000256" key="7">
    <source>
        <dbReference type="ARBA" id="ARBA00044745"/>
    </source>
</evidence>
<evidence type="ECO:0000256" key="11">
    <source>
        <dbReference type="ARBA" id="ARBA00048603"/>
    </source>
</evidence>
<comment type="similarity">
    <text evidence="2">Belongs to the aldolase class II family. AraD/FucA subfamily.</text>
</comment>
<keyword evidence="6" id="KW-0119">Carbohydrate metabolism</keyword>
<keyword evidence="5" id="KW-0456">Lyase</keyword>
<dbReference type="Gene3D" id="3.40.225.10">
    <property type="entry name" value="Class II aldolase/adducin N-terminal domain"/>
    <property type="match status" value="1"/>
</dbReference>
<dbReference type="GO" id="GO:0019323">
    <property type="term" value="P:pentose catabolic process"/>
    <property type="evidence" value="ECO:0007669"/>
    <property type="project" value="InterPro"/>
</dbReference>
<reference evidence="13 14" key="1">
    <citation type="submission" date="2014-04" db="EMBL/GenBank/DDBJ databases">
        <title>Marinobacterium kochiensis sp. nov., isolated from sediment sample collected from Kochi backwaters in Kerala, India.</title>
        <authorList>
            <person name="Singh A."/>
            <person name="Pinnaka A.K."/>
        </authorList>
    </citation>
    <scope>NUCLEOTIDE SEQUENCE [LARGE SCALE GENOMIC DNA]</scope>
    <source>
        <strain evidence="13 14">AK27</strain>
    </source>
</reference>
<protein>
    <recommendedName>
        <fullName evidence="9">3-oxo-tetronate 4-phosphate decarboxylase</fullName>
        <ecNumber evidence="8">4.1.1.104</ecNumber>
    </recommendedName>
</protein>
<dbReference type="InterPro" id="IPR050197">
    <property type="entry name" value="Aldolase_class_II_sugar_metab"/>
</dbReference>
<evidence type="ECO:0000256" key="8">
    <source>
        <dbReference type="ARBA" id="ARBA00044772"/>
    </source>
</evidence>
<dbReference type="PANTHER" id="PTHR22789:SF0">
    <property type="entry name" value="3-OXO-TETRONATE 4-PHOSPHATE DECARBOXYLASE-RELATED"/>
    <property type="match status" value="1"/>
</dbReference>
<comment type="catalytic activity">
    <reaction evidence="10">
        <text>3-dehydro-4-O-phospho-D-erythronate + H(+) = dihydroxyacetone phosphate + CO2</text>
        <dbReference type="Rhea" id="RHEA:52416"/>
        <dbReference type="ChEBI" id="CHEBI:15378"/>
        <dbReference type="ChEBI" id="CHEBI:16526"/>
        <dbReference type="ChEBI" id="CHEBI:57642"/>
        <dbReference type="ChEBI" id="CHEBI:136593"/>
        <dbReference type="EC" id="4.1.1.104"/>
    </reaction>
</comment>
<dbReference type="NCBIfam" id="NF043034">
    <property type="entry name" value="OxoTetrPhDc"/>
    <property type="match status" value="1"/>
</dbReference>
<evidence type="ECO:0000256" key="1">
    <source>
        <dbReference type="ARBA" id="ARBA00001947"/>
    </source>
</evidence>
<keyword evidence="3" id="KW-0479">Metal-binding</keyword>
<dbReference type="InterPro" id="IPR001303">
    <property type="entry name" value="Aldolase_II/adducin_N"/>
</dbReference>
<dbReference type="InterPro" id="IPR036409">
    <property type="entry name" value="Aldolase_II/adducin_N_sf"/>
</dbReference>
<comment type="function">
    <text evidence="7">Catalyzes the decarboxylation of 3-oxo-tetronate 4-phosphate to dihydroxyacetone phosphate (DHAP) and CO(2).</text>
</comment>
<comment type="cofactor">
    <cofactor evidence="1">
        <name>Zn(2+)</name>
        <dbReference type="ChEBI" id="CHEBI:29105"/>
    </cofactor>
</comment>
<dbReference type="InterPro" id="IPR050013">
    <property type="entry name" value="OtnC"/>
</dbReference>
<evidence type="ECO:0000313" key="14">
    <source>
        <dbReference type="Proteomes" id="UP000028252"/>
    </source>
</evidence>
<dbReference type="SMART" id="SM01007">
    <property type="entry name" value="Aldolase_II"/>
    <property type="match status" value="1"/>
</dbReference>
<evidence type="ECO:0000256" key="2">
    <source>
        <dbReference type="ARBA" id="ARBA00010037"/>
    </source>
</evidence>
<name>A0A081FUQ9_9GAMM</name>
<dbReference type="FunFam" id="3.40.225.10:FF:000008">
    <property type="entry name" value="Sugar aldolase"/>
    <property type="match status" value="1"/>
</dbReference>
<comment type="caution">
    <text evidence="13">The sequence shown here is derived from an EMBL/GenBank/DDBJ whole genome shotgun (WGS) entry which is preliminary data.</text>
</comment>
<proteinExistence type="inferred from homology"/>
<dbReference type="OrthoDB" id="5500703at2"/>
<keyword evidence="4" id="KW-0862">Zinc</keyword>
<dbReference type="GO" id="GO:0016832">
    <property type="term" value="F:aldehyde-lyase activity"/>
    <property type="evidence" value="ECO:0007669"/>
    <property type="project" value="InterPro"/>
</dbReference>
<evidence type="ECO:0000256" key="5">
    <source>
        <dbReference type="ARBA" id="ARBA00023239"/>
    </source>
</evidence>
<dbReference type="eggNOG" id="COG0235">
    <property type="taxonomic scope" value="Bacteria"/>
</dbReference>
<sequence length="222" mass="24509">MSAKEHDLREQIAYFGRSLFERGLTAGSSGNISVRLDDGWLITPTNCCLGNLDPTHISRLDQQGNLLSGNAPSKELFLHQAFLRKRPQDKAIVHLHSTYATAVSCLPDLNPMDMLPPLTPYSIMRFGKVALTPYHRPGDKRLGDEIAKVACDYRAVLLANHGSIVAAKDLEAAVYAAEELEETAKLFILLHGLRPRLLTAEQVDELNRDYGPQNADNTPSCC</sequence>
<evidence type="ECO:0000259" key="12">
    <source>
        <dbReference type="SMART" id="SM01007"/>
    </source>
</evidence>
<gene>
    <name evidence="13" type="ORF">ADIMK_3554</name>
</gene>
<dbReference type="PANTHER" id="PTHR22789">
    <property type="entry name" value="FUCULOSE PHOSPHATE ALDOLASE"/>
    <property type="match status" value="1"/>
</dbReference>